<keyword evidence="1" id="KW-0472">Membrane</keyword>
<dbReference type="SUPFAM" id="SSF48452">
    <property type="entry name" value="TPR-like"/>
    <property type="match status" value="1"/>
</dbReference>
<proteinExistence type="predicted"/>
<dbReference type="Proteomes" id="UP001611383">
    <property type="component" value="Chromosome"/>
</dbReference>
<dbReference type="EMBL" id="CP043494">
    <property type="protein sequence ID" value="WNG45745.1"/>
    <property type="molecule type" value="Genomic_DNA"/>
</dbReference>
<gene>
    <name evidence="2" type="ORF">F0U60_17735</name>
</gene>
<keyword evidence="3" id="KW-1185">Reference proteome</keyword>
<feature type="transmembrane region" description="Helical" evidence="1">
    <location>
        <begin position="247"/>
        <end position="265"/>
    </location>
</feature>
<evidence type="ECO:0000313" key="3">
    <source>
        <dbReference type="Proteomes" id="UP001611383"/>
    </source>
</evidence>
<sequence length="788" mass="86438">MRQVLFRAVDLLRRPPVLVLAGALAVGGSALVFLPLFGVPGFELGLTLSIAVGLLGGGVGIAAVHQERRMLAGQAAREGQSPQAPRPDSPARMAWHALAPALLINLAVLVPPFLAATLYALVGTRCDPFALVGFYPLLTLPSAVLSAAGGVFCGFATRRWGRAVLLYVGLILLSGVFTAWPIVFGPQVYAFNHFLGHLPGPLYDESLAVSGALLWFRLETLLLALAFLALTALSLDVSEARLRRPRLRVGALLVLGLVLAPVVLIEAHGTDLGLRMTDDALLARLGGVRDTQHFQFIYPRGLPREDVDRMERDLEFRYAQLSRFLGGAPQGRIRVWLYRSDEEKQALVGAGRTQFAKPWRLELHINGRDFPHSVLKHELAHVMAAPAGSWPFRVTTRLGVYPLMGVIEGLAVAADNPVQGELTLDEWAAGMRRQKLAPDIRKLVGPEGFYQSAPARAYTLVGSFLRHLADTYGPEKLRVLYAHGDFEAAYGRPLDALATEWETYLDSLPLDEATVSRAFQRFRTGSLFSRACAREVARLQDEARDFLASDPQQALELYQRAANLQPQEPSFQLGQASALDRMERQDEASQVLGKLAEQVKGQPALEAEVTLAQSDVVSRRGNKEQARALLDRVLALSPSPEVTRTAQVKLAALESEARAAPIHAYFREHHEELRLLRLASALETAPKDPYLHYLLGRRLLLVDAPAEALLHLSRALEGELPDAIRREALRLRVQAAYLAGDCGAVRHEVGALPNQGPAFRAITSEWAERCDFEDQHFGGPLVPRDAFR</sequence>
<feature type="transmembrane region" description="Helical" evidence="1">
    <location>
        <begin position="102"/>
        <end position="122"/>
    </location>
</feature>
<organism evidence="2 3">
    <name type="scientific">Archangium minus</name>
    <dbReference type="NCBI Taxonomy" id="83450"/>
    <lineage>
        <taxon>Bacteria</taxon>
        <taxon>Pseudomonadati</taxon>
        <taxon>Myxococcota</taxon>
        <taxon>Myxococcia</taxon>
        <taxon>Myxococcales</taxon>
        <taxon>Cystobacterineae</taxon>
        <taxon>Archangiaceae</taxon>
        <taxon>Archangium</taxon>
    </lineage>
</organism>
<dbReference type="RefSeq" id="WP_395821190.1">
    <property type="nucleotide sequence ID" value="NZ_CP043494.1"/>
</dbReference>
<dbReference type="InterPro" id="IPR011990">
    <property type="entry name" value="TPR-like_helical_dom_sf"/>
</dbReference>
<keyword evidence="1" id="KW-0812">Transmembrane</keyword>
<reference evidence="2 3" key="1">
    <citation type="submission" date="2019-08" db="EMBL/GenBank/DDBJ databases">
        <title>Archangium and Cystobacter genomes.</title>
        <authorList>
            <person name="Chen I.-C.K."/>
            <person name="Wielgoss S."/>
        </authorList>
    </citation>
    <scope>NUCLEOTIDE SEQUENCE [LARGE SCALE GENOMIC DNA]</scope>
    <source>
        <strain evidence="2 3">Cbm 6</strain>
    </source>
</reference>
<protein>
    <recommendedName>
        <fullName evidence="4">Tetratricopeptide repeat protein</fullName>
    </recommendedName>
</protein>
<accession>A0ABY9WPM2</accession>
<feature type="transmembrane region" description="Helical" evidence="1">
    <location>
        <begin position="17"/>
        <end position="38"/>
    </location>
</feature>
<feature type="transmembrane region" description="Helical" evidence="1">
    <location>
        <begin position="134"/>
        <end position="157"/>
    </location>
</feature>
<dbReference type="Gene3D" id="1.25.40.10">
    <property type="entry name" value="Tetratricopeptide repeat domain"/>
    <property type="match status" value="1"/>
</dbReference>
<feature type="transmembrane region" description="Helical" evidence="1">
    <location>
        <begin position="44"/>
        <end position="64"/>
    </location>
</feature>
<evidence type="ECO:0000256" key="1">
    <source>
        <dbReference type="SAM" id="Phobius"/>
    </source>
</evidence>
<evidence type="ECO:0000313" key="2">
    <source>
        <dbReference type="EMBL" id="WNG45745.1"/>
    </source>
</evidence>
<keyword evidence="1" id="KW-1133">Transmembrane helix</keyword>
<feature type="transmembrane region" description="Helical" evidence="1">
    <location>
        <begin position="214"/>
        <end position="235"/>
    </location>
</feature>
<evidence type="ECO:0008006" key="4">
    <source>
        <dbReference type="Google" id="ProtNLM"/>
    </source>
</evidence>
<feature type="transmembrane region" description="Helical" evidence="1">
    <location>
        <begin position="164"/>
        <end position="183"/>
    </location>
</feature>
<name>A0ABY9WPM2_9BACT</name>